<accession>A0A0V8RWY6</accession>
<dbReference type="GO" id="GO:0005524">
    <property type="term" value="F:ATP binding"/>
    <property type="evidence" value="ECO:0007669"/>
    <property type="project" value="UniProtKB-KW"/>
</dbReference>
<dbReference type="OrthoDB" id="25914at2157"/>
<protein>
    <recommendedName>
        <fullName evidence="5">VWFA domain-containing protein</fullName>
    </recommendedName>
</protein>
<dbReference type="Gene3D" id="1.10.8.80">
    <property type="entry name" value="Magnesium chelatase subunit I, C-Terminal domain"/>
    <property type="match status" value="1"/>
</dbReference>
<feature type="domain" description="VWFA" evidence="5">
    <location>
        <begin position="503"/>
        <end position="659"/>
    </location>
</feature>
<organism evidence="6 7">
    <name type="scientific">Pyrodictium occultum</name>
    <dbReference type="NCBI Taxonomy" id="2309"/>
    <lineage>
        <taxon>Archaea</taxon>
        <taxon>Thermoproteota</taxon>
        <taxon>Thermoprotei</taxon>
        <taxon>Desulfurococcales</taxon>
        <taxon>Pyrodictiaceae</taxon>
        <taxon>Pyrodictium</taxon>
    </lineage>
</organism>
<feature type="region of interest" description="Disordered" evidence="4">
    <location>
        <begin position="327"/>
        <end position="398"/>
    </location>
</feature>
<dbReference type="RefSeq" id="WP_058371256.1">
    <property type="nucleotide sequence ID" value="NZ_LNTB01000001.1"/>
</dbReference>
<evidence type="ECO:0000313" key="6">
    <source>
        <dbReference type="EMBL" id="KSW12574.1"/>
    </source>
</evidence>
<keyword evidence="2" id="KW-0547">Nucleotide-binding</keyword>
<dbReference type="SUPFAM" id="SSF52540">
    <property type="entry name" value="P-loop containing nucleoside triphosphate hydrolases"/>
    <property type="match status" value="1"/>
</dbReference>
<dbReference type="InterPro" id="IPR036465">
    <property type="entry name" value="vWFA_dom_sf"/>
</dbReference>
<evidence type="ECO:0000256" key="2">
    <source>
        <dbReference type="ARBA" id="ARBA00022741"/>
    </source>
</evidence>
<feature type="compositionally biased region" description="Polar residues" evidence="4">
    <location>
        <begin position="351"/>
        <end position="360"/>
    </location>
</feature>
<feature type="compositionally biased region" description="Basic and acidic residues" evidence="4">
    <location>
        <begin position="337"/>
        <end position="347"/>
    </location>
</feature>
<comment type="caution">
    <text evidence="6">The sequence shown here is derived from an EMBL/GenBank/DDBJ whole genome shotgun (WGS) entry which is preliminary data.</text>
</comment>
<dbReference type="PANTHER" id="PTHR35023:SF1">
    <property type="entry name" value="MG-PROTOPORPHYRIN IX CHELATASE"/>
    <property type="match status" value="1"/>
</dbReference>
<feature type="compositionally biased region" description="Basic and acidic residues" evidence="4">
    <location>
        <begin position="363"/>
        <end position="373"/>
    </location>
</feature>
<dbReference type="EMBL" id="LNTB01000001">
    <property type="protein sequence ID" value="KSW12574.1"/>
    <property type="molecule type" value="Genomic_DNA"/>
</dbReference>
<keyword evidence="7" id="KW-1185">Reference proteome</keyword>
<evidence type="ECO:0000256" key="1">
    <source>
        <dbReference type="ARBA" id="ARBA00005799"/>
    </source>
</evidence>
<name>A0A0V8RWY6_PYROC</name>
<sequence length="678" mass="76427">MEKAKLALLAAVIDPEVGGVLLVGDKGTGKTTLVRSLAQVLSEIPVIKGCPFNCNPFNPREMCDKHYKMWLRGERFEVEWRPMRVIDLPLNISVDRLVGSIDVDAALKRGEVVFKPGLLAEANRNILYIDEVNLLDDHIADLILDAAATGWNVVEREGFSIRHPARFILVGSMNPEEGELRPQLLDRFGLYVDVNASQDPEERALIVERVEEFRRDPIGFMKRYEKQEAELRQRIRRARELFPRVEIPRSLLRLITETTVKLGIRTHRADIVTARTAKALAALDGRTTVSIEDVKKAMELALPHRLRSQPFESPEEKMKKLQTLLQNLGRDGQQDTGRQKNRPENGRKNPLINNRSMNNGSKGGERVQGGREDGGEDYSGKPTTGSIGSGAGSGATPLARLGDVRADPWFHEPPRSIYYLPEHAAIAPTGPRGRVRWQRYRVSFYGWGRHVDSIPFLREPERLGEGYQVDYYATLRAALRRRARRPSVHDIHVRVYREEPEVLHMILLDASGSMYAERRLVLAKSIAEGVTRRSYVERTWVGLIAFQGRNAQTLVKPTRNWKKLMEALNQVTIGGSTPLPAALLEASRQAKGFLLKRPNAHLVLHIITDGRANVPLTNSIESDIIRVSQELRRLKVKAIVYDTKSTRSLKLLDYTELLAKALGAEVVKIPYRMPGIDA</sequence>
<dbReference type="CDD" id="cd00009">
    <property type="entry name" value="AAA"/>
    <property type="match status" value="1"/>
</dbReference>
<evidence type="ECO:0000259" key="5">
    <source>
        <dbReference type="PROSITE" id="PS50234"/>
    </source>
</evidence>
<dbReference type="InterPro" id="IPR052989">
    <property type="entry name" value="Mg-chelatase_DI-like"/>
</dbReference>
<dbReference type="InterPro" id="IPR002035">
    <property type="entry name" value="VWF_A"/>
</dbReference>
<dbReference type="Pfam" id="PF01078">
    <property type="entry name" value="Mg_chelatase"/>
    <property type="match status" value="1"/>
</dbReference>
<dbReference type="Pfam" id="PF17863">
    <property type="entry name" value="AAA_lid_2"/>
    <property type="match status" value="1"/>
</dbReference>
<proteinExistence type="inferred from homology"/>
<dbReference type="SMART" id="SM00382">
    <property type="entry name" value="AAA"/>
    <property type="match status" value="1"/>
</dbReference>
<dbReference type="STRING" id="2309.CF15_07620"/>
<dbReference type="AlphaFoldDB" id="A0A0V8RWY6"/>
<dbReference type="Gene3D" id="3.40.50.410">
    <property type="entry name" value="von Willebrand factor, type A domain"/>
    <property type="match status" value="1"/>
</dbReference>
<dbReference type="InterPro" id="IPR000523">
    <property type="entry name" value="Mg_chelatse_chII-like_cat_dom"/>
</dbReference>
<comment type="similarity">
    <text evidence="1">Belongs to the Mg-chelatase subunits D/I family.</text>
</comment>
<dbReference type="InterPro" id="IPR027417">
    <property type="entry name" value="P-loop_NTPase"/>
</dbReference>
<dbReference type="Proteomes" id="UP000053352">
    <property type="component" value="Unassembled WGS sequence"/>
</dbReference>
<gene>
    <name evidence="6" type="ORF">CF15_07620</name>
</gene>
<dbReference type="PROSITE" id="PS50234">
    <property type="entry name" value="VWFA"/>
    <property type="match status" value="1"/>
</dbReference>
<reference evidence="6 7" key="1">
    <citation type="submission" date="2015-11" db="EMBL/GenBank/DDBJ databases">
        <title>Genome sequence of Pyrodictium occultum PL-19, a marine hyperthermophilic archaeon isolated from Volcano, Italy.</title>
        <authorList>
            <person name="Utturkar S."/>
            <person name="Huber H."/>
            <person name="Leptihn S."/>
            <person name="Brown S."/>
            <person name="Stetter K.O."/>
            <person name="Podar M."/>
        </authorList>
    </citation>
    <scope>NUCLEOTIDE SEQUENCE [LARGE SCALE GENOMIC DNA]</scope>
    <source>
        <strain evidence="6 7">PL-19</strain>
    </source>
</reference>
<evidence type="ECO:0000256" key="3">
    <source>
        <dbReference type="ARBA" id="ARBA00022840"/>
    </source>
</evidence>
<dbReference type="Pfam" id="PF13519">
    <property type="entry name" value="VWA_2"/>
    <property type="match status" value="1"/>
</dbReference>
<dbReference type="InterPro" id="IPR041628">
    <property type="entry name" value="ChlI/MoxR_AAA_lid"/>
</dbReference>
<dbReference type="InterPro" id="IPR003593">
    <property type="entry name" value="AAA+_ATPase"/>
</dbReference>
<dbReference type="PANTHER" id="PTHR35023">
    <property type="entry name" value="CHELATASE-RELATED"/>
    <property type="match status" value="1"/>
</dbReference>
<dbReference type="Gene3D" id="3.40.50.300">
    <property type="entry name" value="P-loop containing nucleotide triphosphate hydrolases"/>
    <property type="match status" value="1"/>
</dbReference>
<evidence type="ECO:0000256" key="4">
    <source>
        <dbReference type="SAM" id="MobiDB-lite"/>
    </source>
</evidence>
<dbReference type="SUPFAM" id="SSF53300">
    <property type="entry name" value="vWA-like"/>
    <property type="match status" value="1"/>
</dbReference>
<evidence type="ECO:0000313" key="7">
    <source>
        <dbReference type="Proteomes" id="UP000053352"/>
    </source>
</evidence>
<keyword evidence="3" id="KW-0067">ATP-binding</keyword>
<dbReference type="SMART" id="SM00327">
    <property type="entry name" value="VWA"/>
    <property type="match status" value="1"/>
</dbReference>